<proteinExistence type="predicted"/>
<dbReference type="PANTHER" id="PTHR11117:SF24">
    <property type="entry name" value="PROTEIN FDRA"/>
    <property type="match status" value="1"/>
</dbReference>
<sequence>MTTDTFDTGTVTVRVLRGAYRDSVALMRASRAVGALDGVRSALLAMATGLNLELLADMGGAVPDDVGPNDLFIAVRADTAETRASALLRAEAELAAMAAGTGSGGAAGEDPPRTVRAAAQWAARTGHPATVALVAVPGRHAAAEAFEALEAGLDVLLFSDNVPLAHEIALKDTAARLGRLVMGPDCGTAVVNGAGLGFANAVRPGPVGIVAASGTGAQQLMCLLDAAGVGISHCLGVGGRDLSAAVGGRSTRQALRLLDADPATERIVLLSKPPDAEVAATVEAECAALTTPVHTVLLGASATDIGAAAAEVVAAAGRPVPAWPRWSPDRPTAARPGGALRGLFCGGTLAYETMLVASTALGPIAANIPPPPDRPGRTPGAGLRSDGHLIIDFGDDALTAGRPHPMIDPAPRDERLAAELADPACGVLLLDVVCGHGAHPDPASGVAAALRAARAAGSAPPVVVSLTGTADDPQGTDRQAQTLAAAGAEVFLCNAEAARRAVELLRTG</sequence>
<dbReference type="Gene3D" id="3.40.50.261">
    <property type="entry name" value="Succinyl-CoA synthetase domains"/>
    <property type="match status" value="2"/>
</dbReference>
<dbReference type="Pfam" id="PF00549">
    <property type="entry name" value="Ligase_CoA"/>
    <property type="match status" value="1"/>
</dbReference>
<dbReference type="Gene3D" id="3.40.50.720">
    <property type="entry name" value="NAD(P)-binding Rossmann-like Domain"/>
    <property type="match status" value="1"/>
</dbReference>
<protein>
    <submittedName>
        <fullName evidence="2">FdrA family protein</fullName>
    </submittedName>
</protein>
<dbReference type="EMBL" id="JBHTBH010000008">
    <property type="protein sequence ID" value="MFC7329497.1"/>
    <property type="molecule type" value="Genomic_DNA"/>
</dbReference>
<comment type="caution">
    <text evidence="2">The sequence shown here is derived from an EMBL/GenBank/DDBJ whole genome shotgun (WGS) entry which is preliminary data.</text>
</comment>
<feature type="domain" description="ATP-citrate synthase/succinyl-CoA ligase C-terminal" evidence="1">
    <location>
        <begin position="343"/>
        <end position="501"/>
    </location>
</feature>
<accession>A0ABW2KHQ3</accession>
<keyword evidence="3" id="KW-1185">Reference proteome</keyword>
<dbReference type="PANTHER" id="PTHR11117">
    <property type="entry name" value="SUCCINYL-COA LIGASE SUBUNIT ALPHA"/>
    <property type="match status" value="1"/>
</dbReference>
<evidence type="ECO:0000259" key="1">
    <source>
        <dbReference type="Pfam" id="PF00549"/>
    </source>
</evidence>
<dbReference type="InterPro" id="IPR005811">
    <property type="entry name" value="SUCC_ACL_C"/>
</dbReference>
<evidence type="ECO:0000313" key="3">
    <source>
        <dbReference type="Proteomes" id="UP001596540"/>
    </source>
</evidence>
<evidence type="ECO:0000313" key="2">
    <source>
        <dbReference type="EMBL" id="MFC7329497.1"/>
    </source>
</evidence>
<name>A0ABW2KHQ3_9ACTN</name>
<dbReference type="Proteomes" id="UP001596540">
    <property type="component" value="Unassembled WGS sequence"/>
</dbReference>
<gene>
    <name evidence="2" type="ORF">ACFQRF_17330</name>
</gene>
<reference evidence="3" key="1">
    <citation type="journal article" date="2019" name="Int. J. Syst. Evol. Microbiol.">
        <title>The Global Catalogue of Microorganisms (GCM) 10K type strain sequencing project: providing services to taxonomists for standard genome sequencing and annotation.</title>
        <authorList>
            <consortium name="The Broad Institute Genomics Platform"/>
            <consortium name="The Broad Institute Genome Sequencing Center for Infectious Disease"/>
            <person name="Wu L."/>
            <person name="Ma J."/>
        </authorList>
    </citation>
    <scope>NUCLEOTIDE SEQUENCE [LARGE SCALE GENOMIC DNA]</scope>
    <source>
        <strain evidence="3">CGMCC 4.7382</strain>
    </source>
</reference>
<dbReference type="RefSeq" id="WP_379872148.1">
    <property type="nucleotide sequence ID" value="NZ_JBHTBH010000008.1"/>
</dbReference>
<organism evidence="2 3">
    <name type="scientific">Marinactinospora rubrisoli</name>
    <dbReference type="NCBI Taxonomy" id="2715399"/>
    <lineage>
        <taxon>Bacteria</taxon>
        <taxon>Bacillati</taxon>
        <taxon>Actinomycetota</taxon>
        <taxon>Actinomycetes</taxon>
        <taxon>Streptosporangiales</taxon>
        <taxon>Nocardiopsidaceae</taxon>
        <taxon>Marinactinospora</taxon>
    </lineage>
</organism>
<dbReference type="SUPFAM" id="SSF52210">
    <property type="entry name" value="Succinyl-CoA synthetase domains"/>
    <property type="match status" value="2"/>
</dbReference>
<dbReference type="InterPro" id="IPR016102">
    <property type="entry name" value="Succinyl-CoA_synth-like"/>
</dbReference>